<name>A0A3T1CZ68_9BACL</name>
<dbReference type="GO" id="GO:0016705">
    <property type="term" value="F:oxidoreductase activity, acting on paired donors, with incorporation or reduction of molecular oxygen"/>
    <property type="evidence" value="ECO:0007669"/>
    <property type="project" value="InterPro"/>
</dbReference>
<dbReference type="InterPro" id="IPR036661">
    <property type="entry name" value="Luciferase-like_sf"/>
</dbReference>
<dbReference type="EMBL" id="AP019400">
    <property type="protein sequence ID" value="BBI31136.1"/>
    <property type="molecule type" value="Genomic_DNA"/>
</dbReference>
<comment type="similarity">
    <text evidence="5">Belongs to the NtaA/SnaA/DszA monooxygenase family.</text>
</comment>
<keyword evidence="4 8" id="KW-0503">Monooxygenase</keyword>
<evidence type="ECO:0000313" key="8">
    <source>
        <dbReference type="EMBL" id="BBI31136.1"/>
    </source>
</evidence>
<dbReference type="Proteomes" id="UP000289856">
    <property type="component" value="Chromosome"/>
</dbReference>
<keyword evidence="3" id="KW-0560">Oxidoreductase</keyword>
<evidence type="ECO:0000256" key="1">
    <source>
        <dbReference type="ARBA" id="ARBA00022630"/>
    </source>
</evidence>
<dbReference type="OrthoDB" id="3265338at2"/>
<dbReference type="AlphaFoldDB" id="A0A3T1CZ68"/>
<feature type="binding site" evidence="6">
    <location>
        <position position="60"/>
    </location>
    <ligand>
        <name>FMN</name>
        <dbReference type="ChEBI" id="CHEBI:58210"/>
    </ligand>
</feature>
<dbReference type="NCBIfam" id="TIGR03860">
    <property type="entry name" value="FMN_nitrolo"/>
    <property type="match status" value="1"/>
</dbReference>
<dbReference type="Pfam" id="PF00296">
    <property type="entry name" value="Bac_luciferase"/>
    <property type="match status" value="1"/>
</dbReference>
<feature type="domain" description="Luciferase-like" evidence="7">
    <location>
        <begin position="37"/>
        <end position="367"/>
    </location>
</feature>
<dbReference type="InterPro" id="IPR051260">
    <property type="entry name" value="Diverse_substr_monoxygenases"/>
</dbReference>
<dbReference type="GO" id="GO:0004497">
    <property type="term" value="F:monooxygenase activity"/>
    <property type="evidence" value="ECO:0007669"/>
    <property type="project" value="UniProtKB-KW"/>
</dbReference>
<feature type="binding site" evidence="6">
    <location>
        <position position="99"/>
    </location>
    <ligand>
        <name>FMN</name>
        <dbReference type="ChEBI" id="CHEBI:58210"/>
    </ligand>
</feature>
<keyword evidence="2 6" id="KW-0288">FMN</keyword>
<feature type="binding site" evidence="6">
    <location>
        <position position="204"/>
    </location>
    <ligand>
        <name>FMN</name>
        <dbReference type="ChEBI" id="CHEBI:58210"/>
    </ligand>
</feature>
<evidence type="ECO:0000256" key="5">
    <source>
        <dbReference type="ARBA" id="ARBA00033748"/>
    </source>
</evidence>
<dbReference type="CDD" id="cd01095">
    <property type="entry name" value="Nitrilotriacetate_monoxgenase"/>
    <property type="match status" value="1"/>
</dbReference>
<keyword evidence="9" id="KW-1185">Reference proteome</keyword>
<dbReference type="SUPFAM" id="SSF51679">
    <property type="entry name" value="Bacterial luciferase-like"/>
    <property type="match status" value="1"/>
</dbReference>
<organism evidence="8 9">
    <name type="scientific">Cohnella abietis</name>
    <dbReference type="NCBI Taxonomy" id="2507935"/>
    <lineage>
        <taxon>Bacteria</taxon>
        <taxon>Bacillati</taxon>
        <taxon>Bacillota</taxon>
        <taxon>Bacilli</taxon>
        <taxon>Bacillales</taxon>
        <taxon>Paenibacillaceae</taxon>
        <taxon>Cohnella</taxon>
    </lineage>
</organism>
<keyword evidence="1 6" id="KW-0285">Flavoprotein</keyword>
<protein>
    <submittedName>
        <fullName evidence="8">Putative monooxygenase YxeK</fullName>
    </submittedName>
</protein>
<dbReference type="PIRSF" id="PIRSF000337">
    <property type="entry name" value="NTA_MOA"/>
    <property type="match status" value="1"/>
</dbReference>
<proteinExistence type="inferred from homology"/>
<dbReference type="RefSeq" id="WP_157993926.1">
    <property type="nucleotide sequence ID" value="NZ_AP019400.1"/>
</dbReference>
<dbReference type="KEGG" id="cohn:KCTCHS21_05350"/>
<dbReference type="PANTHER" id="PTHR30011">
    <property type="entry name" value="ALKANESULFONATE MONOOXYGENASE-RELATED"/>
    <property type="match status" value="1"/>
</dbReference>
<dbReference type="InterPro" id="IPR016215">
    <property type="entry name" value="NTA_MOA"/>
</dbReference>
<evidence type="ECO:0000256" key="6">
    <source>
        <dbReference type="PIRSR" id="PIRSR000337-1"/>
    </source>
</evidence>
<feature type="binding site" evidence="6">
    <location>
        <position position="203"/>
    </location>
    <ligand>
        <name>FMN</name>
        <dbReference type="ChEBI" id="CHEBI:58210"/>
    </ligand>
</feature>
<reference evidence="8 9" key="1">
    <citation type="submission" date="2019-01" db="EMBL/GenBank/DDBJ databases">
        <title>Complete genome sequence of Cohnella hallensis HS21 isolated from Korean fir (Abies koreana) rhizospheric soil.</title>
        <authorList>
            <person name="Jiang L."/>
            <person name="Kang S.W."/>
            <person name="Kim S."/>
            <person name="Jung J."/>
            <person name="Kim C.Y."/>
            <person name="Kim D.H."/>
            <person name="Kim S.W."/>
            <person name="Lee J."/>
        </authorList>
    </citation>
    <scope>NUCLEOTIDE SEQUENCE [LARGE SCALE GENOMIC DNA]</scope>
    <source>
        <strain evidence="8 9">HS21</strain>
    </source>
</reference>
<dbReference type="Gene3D" id="3.20.20.30">
    <property type="entry name" value="Luciferase-like domain"/>
    <property type="match status" value="1"/>
</dbReference>
<feature type="binding site" evidence="6">
    <location>
        <position position="153"/>
    </location>
    <ligand>
        <name>FMN</name>
        <dbReference type="ChEBI" id="CHEBI:58210"/>
    </ligand>
</feature>
<evidence type="ECO:0000256" key="4">
    <source>
        <dbReference type="ARBA" id="ARBA00023033"/>
    </source>
</evidence>
<evidence type="ECO:0000313" key="9">
    <source>
        <dbReference type="Proteomes" id="UP000289856"/>
    </source>
</evidence>
<evidence type="ECO:0000259" key="7">
    <source>
        <dbReference type="Pfam" id="PF00296"/>
    </source>
</evidence>
<evidence type="ECO:0000256" key="3">
    <source>
        <dbReference type="ARBA" id="ARBA00023002"/>
    </source>
</evidence>
<sequence>MGRRQNEQLKFGVLLNSTGMHLGAWKREAAKPEQALEQSYLRHLAEWAERGKFDFIFLADSLFYMVDRPAITSAAVRLEPYVMLSALSVWTNRIGLAATVSTSFNEPFHLAESFAELDTLSQGRAAWNIVTSVSDMEAQNYSRDKINEHSKRYEVADEFVELVGKLWDSVDPIEHKGEHFSVSGALPYAAIPQGRPVYIQAGSSPVGQIFAAKHAEVVFTQLSTLSEAKQFYANVKSGVERAGRNPDDLKILPALAPILGATVEEAKQKEDELHSLVDPQIGLRMLSSLFNHDLSVYPLDGPLPAIAETNGIKSTVKVMESLGINDGWTIRQISQRFAGTRGNQLFVGTPQQLADHMQEWFEERGCDGFNLTFPILPDGLEYFVEHVVPILQERGIFREDYSGTTLREHLAQSKVEAQKATGGNQND</sequence>
<dbReference type="InterPro" id="IPR011251">
    <property type="entry name" value="Luciferase-like_dom"/>
</dbReference>
<accession>A0A3T1CZ68</accession>
<evidence type="ECO:0000256" key="2">
    <source>
        <dbReference type="ARBA" id="ARBA00022643"/>
    </source>
</evidence>
<feature type="binding site" evidence="6">
    <location>
        <position position="149"/>
    </location>
    <ligand>
        <name>FMN</name>
        <dbReference type="ChEBI" id="CHEBI:58210"/>
    </ligand>
</feature>
<gene>
    <name evidence="8" type="primary">yxeK_1</name>
    <name evidence="8" type="ORF">KCTCHS21_05350</name>
</gene>
<dbReference type="PANTHER" id="PTHR30011:SF16">
    <property type="entry name" value="C2H2 FINGER DOMAIN TRANSCRIPTION FACTOR (EUROFUNG)-RELATED"/>
    <property type="match status" value="1"/>
</dbReference>